<comment type="caution">
    <text evidence="3">The sequence shown here is derived from an EMBL/GenBank/DDBJ whole genome shotgun (WGS) entry which is preliminary data.</text>
</comment>
<accession>A0A916RDJ8</accession>
<evidence type="ECO:0000259" key="2">
    <source>
        <dbReference type="Pfam" id="PF19658"/>
    </source>
</evidence>
<keyword evidence="1" id="KW-1133">Transmembrane helix</keyword>
<name>A0A916RDJ8_9HYPH</name>
<organism evidence="3 4">
    <name type="scientific">Pelagibacterium lentulum</name>
    <dbReference type="NCBI Taxonomy" id="2029865"/>
    <lineage>
        <taxon>Bacteria</taxon>
        <taxon>Pseudomonadati</taxon>
        <taxon>Pseudomonadota</taxon>
        <taxon>Alphaproteobacteria</taxon>
        <taxon>Hyphomicrobiales</taxon>
        <taxon>Devosiaceae</taxon>
        <taxon>Pelagibacterium</taxon>
    </lineage>
</organism>
<dbReference type="EMBL" id="BMKB01000003">
    <property type="protein sequence ID" value="GGA51846.1"/>
    <property type="molecule type" value="Genomic_DNA"/>
</dbReference>
<keyword evidence="1" id="KW-0472">Membrane</keyword>
<keyword evidence="4" id="KW-1185">Reference proteome</keyword>
<protein>
    <recommendedName>
        <fullName evidence="2">DUF6161 domain-containing protein</fullName>
    </recommendedName>
</protein>
<reference evidence="3 4" key="1">
    <citation type="journal article" date="2014" name="Int. J. Syst. Evol. Microbiol.">
        <title>Complete genome sequence of Corynebacterium casei LMG S-19264T (=DSM 44701T), isolated from a smear-ripened cheese.</title>
        <authorList>
            <consortium name="US DOE Joint Genome Institute (JGI-PGF)"/>
            <person name="Walter F."/>
            <person name="Albersmeier A."/>
            <person name="Kalinowski J."/>
            <person name="Ruckert C."/>
        </authorList>
    </citation>
    <scope>NUCLEOTIDE SEQUENCE [LARGE SCALE GENOMIC DNA]</scope>
    <source>
        <strain evidence="3 4">CGMCC 1.15896</strain>
    </source>
</reference>
<proteinExistence type="predicted"/>
<gene>
    <name evidence="3" type="ORF">GCM10011499_22360</name>
</gene>
<keyword evidence="1" id="KW-0812">Transmembrane</keyword>
<feature type="domain" description="DUF6161" evidence="2">
    <location>
        <begin position="212"/>
        <end position="369"/>
    </location>
</feature>
<feature type="transmembrane region" description="Helical" evidence="1">
    <location>
        <begin position="255"/>
        <end position="278"/>
    </location>
</feature>
<evidence type="ECO:0000313" key="4">
    <source>
        <dbReference type="Proteomes" id="UP000596977"/>
    </source>
</evidence>
<dbReference type="InterPro" id="IPR046159">
    <property type="entry name" value="DUF6161"/>
</dbReference>
<dbReference type="Pfam" id="PF19658">
    <property type="entry name" value="DUF6161"/>
    <property type="match status" value="1"/>
</dbReference>
<evidence type="ECO:0000256" key="1">
    <source>
        <dbReference type="SAM" id="Phobius"/>
    </source>
</evidence>
<feature type="transmembrane region" description="Helical" evidence="1">
    <location>
        <begin position="290"/>
        <end position="308"/>
    </location>
</feature>
<dbReference type="AlphaFoldDB" id="A0A916RDJ8"/>
<sequence>MSEATKPLIQFQPMGTEPIILKDKAEAKEFLNSEQNCWQWLQSSKEPDADKLHQYVQSQFRALHQGLARNQFSQLEVKFTKTTIPTSRSTLFQFIETVRANDEKLAIAIAGLTWGMAEIKLGHPMTLAALSSLVTFCEGVTPESAAAIRTQLDEVLARYKRSESATRGWAKRLESELDASRQTTSRVVSLGRRYAKHKLRFQRKSDDARIESAIGELNETRRVYMEYMALSAPVSYWQAKAASHRKREGTLKNVAICYALGAGIVVVVALFCLAKFALQAASQEAHTSVLLIYAGIGVVITTIGFWIGRVITRLYLSEAHLAVDAEERATMVQTYLALTNVNQASAEDRTIVLASLFRPTEDGIVKDDGAPDFSAAGVLSRFSTSGGG</sequence>
<dbReference type="Proteomes" id="UP000596977">
    <property type="component" value="Unassembled WGS sequence"/>
</dbReference>
<dbReference type="RefSeq" id="WP_127071145.1">
    <property type="nucleotide sequence ID" value="NZ_BMKB01000003.1"/>
</dbReference>
<dbReference type="OrthoDB" id="7444701at2"/>
<evidence type="ECO:0000313" key="3">
    <source>
        <dbReference type="EMBL" id="GGA51846.1"/>
    </source>
</evidence>